<evidence type="ECO:0000313" key="1">
    <source>
        <dbReference type="EMBL" id="SVE17895.1"/>
    </source>
</evidence>
<feature type="non-terminal residue" evidence="1">
    <location>
        <position position="1"/>
    </location>
</feature>
<protein>
    <submittedName>
        <fullName evidence="1">Uncharacterized protein</fullName>
    </submittedName>
</protein>
<accession>A0A383BEP1</accession>
<sequence>VVIEEVSIDSENVTEIDVLVETEVSPLDGEVEETVGGVVSVEVLSVEVLSVEVEVVEVVGS</sequence>
<gene>
    <name evidence="1" type="ORF">METZ01_LOCUS470749</name>
</gene>
<organism evidence="1">
    <name type="scientific">marine metagenome</name>
    <dbReference type="NCBI Taxonomy" id="408172"/>
    <lineage>
        <taxon>unclassified sequences</taxon>
        <taxon>metagenomes</taxon>
        <taxon>ecological metagenomes</taxon>
    </lineage>
</organism>
<dbReference type="AlphaFoldDB" id="A0A383BEP1"/>
<name>A0A383BEP1_9ZZZZ</name>
<dbReference type="EMBL" id="UINC01199462">
    <property type="protein sequence ID" value="SVE17895.1"/>
    <property type="molecule type" value="Genomic_DNA"/>
</dbReference>
<proteinExistence type="predicted"/>
<reference evidence="1" key="1">
    <citation type="submission" date="2018-05" db="EMBL/GenBank/DDBJ databases">
        <authorList>
            <person name="Lanie J.A."/>
            <person name="Ng W.-L."/>
            <person name="Kazmierczak K.M."/>
            <person name="Andrzejewski T.M."/>
            <person name="Davidsen T.M."/>
            <person name="Wayne K.J."/>
            <person name="Tettelin H."/>
            <person name="Glass J.I."/>
            <person name="Rusch D."/>
            <person name="Podicherti R."/>
            <person name="Tsui H.-C.T."/>
            <person name="Winkler M.E."/>
        </authorList>
    </citation>
    <scope>NUCLEOTIDE SEQUENCE</scope>
</reference>